<keyword evidence="3" id="KW-0808">Transferase</keyword>
<evidence type="ECO:0000313" key="9">
    <source>
        <dbReference type="EMBL" id="KKQ97725.1"/>
    </source>
</evidence>
<organism evidence="9 10">
    <name type="scientific">Candidatus Woesebacteria bacterium GW2011_GWB1_39_12</name>
    <dbReference type="NCBI Taxonomy" id="1618574"/>
    <lineage>
        <taxon>Bacteria</taxon>
        <taxon>Candidatus Woeseibacteriota</taxon>
    </lineage>
</organism>
<feature type="transmembrane region" description="Helical" evidence="8">
    <location>
        <begin position="289"/>
        <end position="319"/>
    </location>
</feature>
<dbReference type="AlphaFoldDB" id="A0A0G0MBJ3"/>
<feature type="transmembrane region" description="Helical" evidence="8">
    <location>
        <begin position="197"/>
        <end position="215"/>
    </location>
</feature>
<evidence type="ECO:0000256" key="2">
    <source>
        <dbReference type="ARBA" id="ARBA00022475"/>
    </source>
</evidence>
<evidence type="ECO:0000256" key="8">
    <source>
        <dbReference type="SAM" id="Phobius"/>
    </source>
</evidence>
<protein>
    <recommendedName>
        <fullName evidence="11">DUF2029 domain-containing protein</fullName>
    </recommendedName>
</protein>
<feature type="transmembrane region" description="Helical" evidence="8">
    <location>
        <begin position="121"/>
        <end position="140"/>
    </location>
</feature>
<feature type="transmembrane region" description="Helical" evidence="8">
    <location>
        <begin position="360"/>
        <end position="382"/>
    </location>
</feature>
<keyword evidence="2" id="KW-1003">Cell membrane</keyword>
<dbReference type="Pfam" id="PF09594">
    <property type="entry name" value="GT87"/>
    <property type="match status" value="1"/>
</dbReference>
<evidence type="ECO:0000256" key="1">
    <source>
        <dbReference type="ARBA" id="ARBA00004651"/>
    </source>
</evidence>
<sequence length="386" mass="44021">MKKVLKKVLNSNWITFGVVIIFIATAILTGVSIYKIVRSDAPDFGVLWSASRDLLASKNLYINKLLYTGVGYPPNTLLFYLPFTIVSYHIAQEIFIFLTVASLIISTYLSLALVSKKVSSNTFLLITAMVFLSFPTKYTLGMGQNNAISLLLILLSLYFFVNKKESVSGVFLGLSIALKTIFGFFIFYYFLKFKWRLLAISLFVIAISVLLVTAISHTQINLYEYYITEVIPPLLNFEGREIYYNQGIVGFVSRLVDDLTSRKSINGILSLILVSPVLFFNYLKKEKILLGFSAFIISLLLIDTLSWQHHFIWLIFPFIVLGSESIKSRKYGLLLLILTSYLLVGWNFKNPLLYLQFPKVLLLSNTFYGTILLLFINLYFLAKQKK</sequence>
<evidence type="ECO:0000256" key="7">
    <source>
        <dbReference type="ARBA" id="ARBA00024033"/>
    </source>
</evidence>
<comment type="subcellular location">
    <subcellularLocation>
        <location evidence="1">Cell membrane</location>
        <topology evidence="1">Multi-pass membrane protein</topology>
    </subcellularLocation>
</comment>
<gene>
    <name evidence="9" type="ORF">UT24_C0044G0005</name>
</gene>
<keyword evidence="4 8" id="KW-0812">Transmembrane</keyword>
<evidence type="ECO:0008006" key="11">
    <source>
        <dbReference type="Google" id="ProtNLM"/>
    </source>
</evidence>
<feature type="transmembrane region" description="Helical" evidence="8">
    <location>
        <begin position="12"/>
        <end position="34"/>
    </location>
</feature>
<feature type="transmembrane region" description="Helical" evidence="8">
    <location>
        <begin position="94"/>
        <end position="114"/>
    </location>
</feature>
<dbReference type="InterPro" id="IPR018584">
    <property type="entry name" value="GT87"/>
</dbReference>
<dbReference type="EMBL" id="LBWB01000044">
    <property type="protein sequence ID" value="KKQ97725.1"/>
    <property type="molecule type" value="Genomic_DNA"/>
</dbReference>
<feature type="transmembrane region" description="Helical" evidence="8">
    <location>
        <begin position="169"/>
        <end position="191"/>
    </location>
</feature>
<comment type="similarity">
    <text evidence="7">Belongs to the glycosyltransferase 87 family.</text>
</comment>
<evidence type="ECO:0000256" key="5">
    <source>
        <dbReference type="ARBA" id="ARBA00022989"/>
    </source>
</evidence>
<keyword evidence="5 8" id="KW-1133">Transmembrane helix</keyword>
<evidence type="ECO:0000256" key="6">
    <source>
        <dbReference type="ARBA" id="ARBA00023136"/>
    </source>
</evidence>
<accession>A0A0G0MBJ3</accession>
<comment type="caution">
    <text evidence="9">The sequence shown here is derived from an EMBL/GenBank/DDBJ whole genome shotgun (WGS) entry which is preliminary data.</text>
</comment>
<dbReference type="Proteomes" id="UP000033881">
    <property type="component" value="Unassembled WGS sequence"/>
</dbReference>
<reference evidence="9 10" key="1">
    <citation type="journal article" date="2015" name="Nature">
        <title>rRNA introns, odd ribosomes, and small enigmatic genomes across a large radiation of phyla.</title>
        <authorList>
            <person name="Brown C.T."/>
            <person name="Hug L.A."/>
            <person name="Thomas B.C."/>
            <person name="Sharon I."/>
            <person name="Castelle C.J."/>
            <person name="Singh A."/>
            <person name="Wilkins M.J."/>
            <person name="Williams K.H."/>
            <person name="Banfield J.F."/>
        </authorList>
    </citation>
    <scope>NUCLEOTIDE SEQUENCE [LARGE SCALE GENOMIC DNA]</scope>
</reference>
<dbReference type="GO" id="GO:0005886">
    <property type="term" value="C:plasma membrane"/>
    <property type="evidence" value="ECO:0007669"/>
    <property type="project" value="UniProtKB-SubCell"/>
</dbReference>
<evidence type="ECO:0000256" key="4">
    <source>
        <dbReference type="ARBA" id="ARBA00022692"/>
    </source>
</evidence>
<dbReference type="STRING" id="1618574.UT24_C0044G0005"/>
<evidence type="ECO:0000313" key="10">
    <source>
        <dbReference type="Proteomes" id="UP000033881"/>
    </source>
</evidence>
<feature type="transmembrane region" description="Helical" evidence="8">
    <location>
        <begin position="264"/>
        <end position="283"/>
    </location>
</feature>
<name>A0A0G0MBJ3_9BACT</name>
<feature type="transmembrane region" description="Helical" evidence="8">
    <location>
        <begin position="146"/>
        <end position="162"/>
    </location>
</feature>
<keyword evidence="6 8" id="KW-0472">Membrane</keyword>
<feature type="transmembrane region" description="Helical" evidence="8">
    <location>
        <begin position="331"/>
        <end position="348"/>
    </location>
</feature>
<dbReference type="GO" id="GO:0016758">
    <property type="term" value="F:hexosyltransferase activity"/>
    <property type="evidence" value="ECO:0007669"/>
    <property type="project" value="InterPro"/>
</dbReference>
<evidence type="ECO:0000256" key="3">
    <source>
        <dbReference type="ARBA" id="ARBA00022679"/>
    </source>
</evidence>
<proteinExistence type="inferred from homology"/>